<comment type="caution">
    <text evidence="1">The sequence shown here is derived from an EMBL/GenBank/DDBJ whole genome shotgun (WGS) entry which is preliminary data.</text>
</comment>
<proteinExistence type="predicted"/>
<gene>
    <name evidence="1" type="ORF">ACFSXZ_34905</name>
</gene>
<evidence type="ECO:0008006" key="3">
    <source>
        <dbReference type="Google" id="ProtNLM"/>
    </source>
</evidence>
<accession>A0ABW5G2J3</accession>
<evidence type="ECO:0000313" key="1">
    <source>
        <dbReference type="EMBL" id="MFD2421533.1"/>
    </source>
</evidence>
<dbReference type="EMBL" id="JBHUKR010000022">
    <property type="protein sequence ID" value="MFD2421533.1"/>
    <property type="molecule type" value="Genomic_DNA"/>
</dbReference>
<protein>
    <recommendedName>
        <fullName evidence="3">Ribbon-helix-helix protein CopG domain-containing protein</fullName>
    </recommendedName>
</protein>
<organism evidence="1 2">
    <name type="scientific">Amycolatopsis pigmentata</name>
    <dbReference type="NCBI Taxonomy" id="450801"/>
    <lineage>
        <taxon>Bacteria</taxon>
        <taxon>Bacillati</taxon>
        <taxon>Actinomycetota</taxon>
        <taxon>Actinomycetes</taxon>
        <taxon>Pseudonocardiales</taxon>
        <taxon>Pseudonocardiaceae</taxon>
        <taxon>Amycolatopsis</taxon>
    </lineage>
</organism>
<dbReference type="Proteomes" id="UP001597417">
    <property type="component" value="Unassembled WGS sequence"/>
</dbReference>
<evidence type="ECO:0000313" key="2">
    <source>
        <dbReference type="Proteomes" id="UP001597417"/>
    </source>
</evidence>
<name>A0ABW5G2J3_9PSEU</name>
<keyword evidence="2" id="KW-1185">Reference proteome</keyword>
<reference evidence="2" key="1">
    <citation type="journal article" date="2019" name="Int. J. Syst. Evol. Microbiol.">
        <title>The Global Catalogue of Microorganisms (GCM) 10K type strain sequencing project: providing services to taxonomists for standard genome sequencing and annotation.</title>
        <authorList>
            <consortium name="The Broad Institute Genomics Platform"/>
            <consortium name="The Broad Institute Genome Sequencing Center for Infectious Disease"/>
            <person name="Wu L."/>
            <person name="Ma J."/>
        </authorList>
    </citation>
    <scope>NUCLEOTIDE SEQUENCE [LARGE SCALE GENOMIC DNA]</scope>
    <source>
        <strain evidence="2">CGMCC 4.7645</strain>
    </source>
</reference>
<sequence length="108" mass="12202">MLHDRPVKSARRARHDAIRAQIADEEIEATEAEVAENAAALDVSLHLRISRSLDAELRRRAADEHIPTSALVRRLLTQAVHRRDSSGITPAEVEEIARRVAREELQRN</sequence>